<dbReference type="OrthoDB" id="2687620at2759"/>
<accession>A0A6P7PQS9</accession>
<dbReference type="SUPFAM" id="SSF56112">
    <property type="entry name" value="Protein kinase-like (PK-like)"/>
    <property type="match status" value="1"/>
</dbReference>
<dbReference type="AlphaFoldDB" id="A0A6P7PQS9"/>
<protein>
    <recommendedName>
        <fullName evidence="1">non-specific serine/threonine protein kinase</fullName>
        <ecNumber evidence="1">2.7.11.1</ecNumber>
    </recommendedName>
</protein>
<dbReference type="GO" id="GO:0035176">
    <property type="term" value="P:social behavior"/>
    <property type="evidence" value="ECO:0007669"/>
    <property type="project" value="Ensembl"/>
</dbReference>
<name>A0A6P7PQS9_BETSP</name>
<keyword evidence="6" id="KW-0812">Transmembrane</keyword>
<dbReference type="PROSITE" id="PS00108">
    <property type="entry name" value="PROTEIN_KINASE_ST"/>
    <property type="match status" value="1"/>
</dbReference>
<evidence type="ECO:0000256" key="3">
    <source>
        <dbReference type="ARBA" id="ARBA00022840"/>
    </source>
</evidence>
<reference evidence="9" key="1">
    <citation type="submission" date="2025-08" db="UniProtKB">
        <authorList>
            <consortium name="RefSeq"/>
        </authorList>
    </citation>
    <scope>IDENTIFICATION</scope>
</reference>
<evidence type="ECO:0000313" key="9">
    <source>
        <dbReference type="RefSeq" id="XP_029030773.1"/>
    </source>
</evidence>
<dbReference type="Gene3D" id="1.10.510.10">
    <property type="entry name" value="Transferase(Phosphotransferase) domain 1"/>
    <property type="match status" value="1"/>
</dbReference>
<dbReference type="Pfam" id="PF00069">
    <property type="entry name" value="Pkinase"/>
    <property type="match status" value="1"/>
</dbReference>
<feature type="region of interest" description="Disordered" evidence="5">
    <location>
        <begin position="435"/>
        <end position="465"/>
    </location>
</feature>
<organism evidence="8 9">
    <name type="scientific">Betta splendens</name>
    <name type="common">Siamese fighting fish</name>
    <dbReference type="NCBI Taxonomy" id="158456"/>
    <lineage>
        <taxon>Eukaryota</taxon>
        <taxon>Metazoa</taxon>
        <taxon>Chordata</taxon>
        <taxon>Craniata</taxon>
        <taxon>Vertebrata</taxon>
        <taxon>Euteleostomi</taxon>
        <taxon>Actinopterygii</taxon>
        <taxon>Neopterygii</taxon>
        <taxon>Teleostei</taxon>
        <taxon>Neoteleostei</taxon>
        <taxon>Acanthomorphata</taxon>
        <taxon>Anabantaria</taxon>
        <taxon>Anabantiformes</taxon>
        <taxon>Anabantoidei</taxon>
        <taxon>Osphronemidae</taxon>
        <taxon>Betta</taxon>
    </lineage>
</organism>
<dbReference type="EC" id="2.7.11.1" evidence="1"/>
<evidence type="ECO:0000256" key="6">
    <source>
        <dbReference type="SAM" id="Phobius"/>
    </source>
</evidence>
<dbReference type="GO" id="GO:0004674">
    <property type="term" value="F:protein serine/threonine kinase activity"/>
    <property type="evidence" value="ECO:0007669"/>
    <property type="project" value="UniProtKB-EC"/>
</dbReference>
<feature type="binding site" evidence="4">
    <location>
        <position position="61"/>
    </location>
    <ligand>
        <name>ATP</name>
        <dbReference type="ChEBI" id="CHEBI:30616"/>
    </ligand>
</feature>
<dbReference type="KEGG" id="bspl:114870406"/>
<dbReference type="PANTHER" id="PTHR11909">
    <property type="entry name" value="CASEIN KINASE-RELATED"/>
    <property type="match status" value="1"/>
</dbReference>
<dbReference type="SMART" id="SM00220">
    <property type="entry name" value="S_TKc"/>
    <property type="match status" value="1"/>
</dbReference>
<keyword evidence="3 4" id="KW-0067">ATP-binding</keyword>
<dbReference type="InterPro" id="IPR011009">
    <property type="entry name" value="Kinase-like_dom_sf"/>
</dbReference>
<dbReference type="InterPro" id="IPR008271">
    <property type="entry name" value="Ser/Thr_kinase_AS"/>
</dbReference>
<keyword evidence="2 4" id="KW-0547">Nucleotide-binding</keyword>
<dbReference type="GO" id="GO:0002118">
    <property type="term" value="P:aggressive behavior"/>
    <property type="evidence" value="ECO:0007669"/>
    <property type="project" value="Ensembl"/>
</dbReference>
<dbReference type="Proteomes" id="UP000515150">
    <property type="component" value="Chromosome 15"/>
</dbReference>
<keyword evidence="6" id="KW-1133">Transmembrane helix</keyword>
<dbReference type="GO" id="GO:0005524">
    <property type="term" value="F:ATP binding"/>
    <property type="evidence" value="ECO:0007669"/>
    <property type="project" value="UniProtKB-UniRule"/>
</dbReference>
<dbReference type="PROSITE" id="PS50011">
    <property type="entry name" value="PROTEIN_KINASE_DOM"/>
    <property type="match status" value="1"/>
</dbReference>
<dbReference type="InterPro" id="IPR017441">
    <property type="entry name" value="Protein_kinase_ATP_BS"/>
</dbReference>
<keyword evidence="6" id="KW-0472">Membrane</keyword>
<evidence type="ECO:0000256" key="1">
    <source>
        <dbReference type="ARBA" id="ARBA00012513"/>
    </source>
</evidence>
<evidence type="ECO:0000256" key="2">
    <source>
        <dbReference type="ARBA" id="ARBA00022741"/>
    </source>
</evidence>
<proteinExistence type="predicted"/>
<evidence type="ECO:0000259" key="7">
    <source>
        <dbReference type="PROSITE" id="PS50011"/>
    </source>
</evidence>
<dbReference type="RefSeq" id="XP_029030773.1">
    <property type="nucleotide sequence ID" value="XM_029174940.3"/>
</dbReference>
<evidence type="ECO:0000256" key="4">
    <source>
        <dbReference type="PROSITE-ProRule" id="PRU10141"/>
    </source>
</evidence>
<sequence>MAPLRKPKLPKPLPNGFILTDTEKKQWRLGKIIGQGGFGLIYLASQDLSKPVEPDTNFVIKLEYHENGPLFSELKFYQRAAKPESMQKWKRRRRMDFLGIPTYWGSGLAECNDLRYRFMVLDRLGSDLQKVFDSNEGRLKKTTVLHLGQVLLDVLEYIHEHGYVHADIKAANLLLGYTDNKKIYLADYGLSYRYSPDGVHKEYKENPKKAHNGTIEYTSIDAHKGVDPSRRGDLQILGFCLLHWLCGSLPWDTSLEDPSQVQEVKGRLMENLPDSVQQLPGIGDSADELADLLTYVRTLDYQDKPDYQYLKDILANGVKERQERLEFSIPVGESATGVADHHNKEKLKVDRARGSFKATPKADETVQEEIKFKQGLAGTQLMKVPSHQKENGILLSVRRSQRLTSVKNYKENDNGGAIDQQKQEVAKPRPIPACYIRGPPIGPRAQSKQKTKSKKTTRRTDGQPITCTEERIHPQRRKHAFTNCDTRTQAHTGYREGRVERLPCYRVDCSHQQRSDSKVQEAGPTQWTGLWYSCLLIGALLFLGAVLAFKLFLKNTTNS</sequence>
<feature type="transmembrane region" description="Helical" evidence="6">
    <location>
        <begin position="530"/>
        <end position="553"/>
    </location>
</feature>
<feature type="domain" description="Protein kinase" evidence="7">
    <location>
        <begin position="27"/>
        <end position="325"/>
    </location>
</feature>
<evidence type="ECO:0000313" key="8">
    <source>
        <dbReference type="Proteomes" id="UP000515150"/>
    </source>
</evidence>
<dbReference type="InterPro" id="IPR000719">
    <property type="entry name" value="Prot_kinase_dom"/>
</dbReference>
<keyword evidence="8" id="KW-1185">Reference proteome</keyword>
<dbReference type="PROSITE" id="PS00107">
    <property type="entry name" value="PROTEIN_KINASE_ATP"/>
    <property type="match status" value="1"/>
</dbReference>
<feature type="compositionally biased region" description="Basic residues" evidence="5">
    <location>
        <begin position="447"/>
        <end position="457"/>
    </location>
</feature>
<gene>
    <name evidence="9" type="primary">LOC114870406</name>
</gene>
<dbReference type="InterPro" id="IPR050235">
    <property type="entry name" value="CK1_Ser-Thr_kinase"/>
</dbReference>
<evidence type="ECO:0000256" key="5">
    <source>
        <dbReference type="SAM" id="MobiDB-lite"/>
    </source>
</evidence>
<dbReference type="GeneID" id="114870406"/>